<dbReference type="GO" id="GO:0003905">
    <property type="term" value="F:alkylbase DNA N-glycosylase activity"/>
    <property type="evidence" value="ECO:0007669"/>
    <property type="project" value="InterPro"/>
</dbReference>
<proteinExistence type="inferred from homology"/>
<comment type="similarity">
    <text evidence="1 5">Belongs to the DNA glycosylase MPG family.</text>
</comment>
<keyword evidence="2 5" id="KW-0227">DNA damage</keyword>
<dbReference type="InterPro" id="IPR003180">
    <property type="entry name" value="MPG"/>
</dbReference>
<dbReference type="PANTHER" id="PTHR10429:SF0">
    <property type="entry name" value="DNA-3-METHYLADENINE GLYCOSYLASE"/>
    <property type="match status" value="1"/>
</dbReference>
<dbReference type="RefSeq" id="WP_155613500.1">
    <property type="nucleotide sequence ID" value="NZ_WNZW01000021.1"/>
</dbReference>
<protein>
    <recommendedName>
        <fullName evidence="5">Putative 3-methyladenine DNA glycosylase</fullName>
        <ecNumber evidence="5">3.2.2.-</ecNumber>
    </recommendedName>
</protein>
<keyword evidence="3 5" id="KW-0378">Hydrolase</keyword>
<evidence type="ECO:0000313" key="6">
    <source>
        <dbReference type="EMBL" id="MUG48154.1"/>
    </source>
</evidence>
<dbReference type="NCBIfam" id="TIGR00567">
    <property type="entry name" value="3mg"/>
    <property type="match status" value="1"/>
</dbReference>
<dbReference type="PANTHER" id="PTHR10429">
    <property type="entry name" value="DNA-3-METHYLADENINE GLYCOSYLASE"/>
    <property type="match status" value="1"/>
</dbReference>
<dbReference type="Proteomes" id="UP000447876">
    <property type="component" value="Unassembled WGS sequence"/>
</dbReference>
<evidence type="ECO:0000256" key="3">
    <source>
        <dbReference type="ARBA" id="ARBA00022801"/>
    </source>
</evidence>
<dbReference type="AlphaFoldDB" id="A0A7X2Z7D3"/>
<name>A0A7X2Z7D3_9BACL</name>
<dbReference type="OrthoDB" id="9794313at2"/>
<reference evidence="6 7" key="1">
    <citation type="submission" date="2019-11" db="EMBL/GenBank/DDBJ databases">
        <title>Draft genome sequences of five Paenibacillus species of dairy origin.</title>
        <authorList>
            <person name="Olajide A.M."/>
            <person name="Chen S."/>
            <person name="Lapointe G."/>
        </authorList>
    </citation>
    <scope>NUCLEOTIDE SEQUENCE [LARGE SCALE GENOMIC DNA]</scope>
    <source>
        <strain evidence="6 7">12CR55</strain>
    </source>
</reference>
<dbReference type="GO" id="GO:0006284">
    <property type="term" value="P:base-excision repair"/>
    <property type="evidence" value="ECO:0007669"/>
    <property type="project" value="InterPro"/>
</dbReference>
<gene>
    <name evidence="6" type="ORF">GNP95_24745</name>
</gene>
<evidence type="ECO:0000256" key="1">
    <source>
        <dbReference type="ARBA" id="ARBA00009232"/>
    </source>
</evidence>
<evidence type="ECO:0000256" key="2">
    <source>
        <dbReference type="ARBA" id="ARBA00022763"/>
    </source>
</evidence>
<evidence type="ECO:0000256" key="5">
    <source>
        <dbReference type="HAMAP-Rule" id="MF_00527"/>
    </source>
</evidence>
<dbReference type="InterPro" id="IPR036995">
    <property type="entry name" value="MPG_sf"/>
</dbReference>
<dbReference type="EC" id="3.2.2.-" evidence="5"/>
<dbReference type="CDD" id="cd00540">
    <property type="entry name" value="AAG"/>
    <property type="match status" value="1"/>
</dbReference>
<keyword evidence="4 5" id="KW-0234">DNA repair</keyword>
<dbReference type="InterPro" id="IPR011034">
    <property type="entry name" value="Formyl_transferase-like_C_sf"/>
</dbReference>
<evidence type="ECO:0000313" key="7">
    <source>
        <dbReference type="Proteomes" id="UP000447876"/>
    </source>
</evidence>
<dbReference type="SUPFAM" id="SSF50486">
    <property type="entry name" value="FMT C-terminal domain-like"/>
    <property type="match status" value="1"/>
</dbReference>
<organism evidence="6 7">
    <name type="scientific">Paenibacillus woosongensis</name>
    <dbReference type="NCBI Taxonomy" id="307580"/>
    <lineage>
        <taxon>Bacteria</taxon>
        <taxon>Bacillati</taxon>
        <taxon>Bacillota</taxon>
        <taxon>Bacilli</taxon>
        <taxon>Bacillales</taxon>
        <taxon>Paenibacillaceae</taxon>
        <taxon>Paenibacillus</taxon>
    </lineage>
</organism>
<dbReference type="Gene3D" id="3.10.300.10">
    <property type="entry name" value="Methylpurine-DNA glycosylase (MPG)"/>
    <property type="match status" value="1"/>
</dbReference>
<accession>A0A7X2Z7D3</accession>
<dbReference type="FunFam" id="3.10.300.10:FF:000001">
    <property type="entry name" value="Putative 3-methyladenine DNA glycosylase"/>
    <property type="match status" value="1"/>
</dbReference>
<dbReference type="HAMAP" id="MF_00527">
    <property type="entry name" value="3MGH"/>
    <property type="match status" value="1"/>
</dbReference>
<sequence>MSLPFTPYPEGMTLPPEFYDTTALEAAPRLIGHTLVRRTEDGDIRSRIVETESYGGIEDKGSHAHGGRRTARTQIMFGRGGTAYIYLIYGMYHCLNVVTGAVDDPQAVLIRAVEPLTAEDEALMRKYRGAAARKPVVLSGGPGKLCRGLRIDKSLNGQSLLEQGGPLWIEAGRPLRKETIMQSPRINIAYAQEYAAKPWRFFLRDNPYVPLLDKNMNVFQEF</sequence>
<comment type="caution">
    <text evidence="6">The sequence shown here is derived from an EMBL/GenBank/DDBJ whole genome shotgun (WGS) entry which is preliminary data.</text>
</comment>
<dbReference type="Pfam" id="PF02245">
    <property type="entry name" value="Pur_DNA_glyco"/>
    <property type="match status" value="1"/>
</dbReference>
<dbReference type="EMBL" id="WNZW01000021">
    <property type="protein sequence ID" value="MUG48154.1"/>
    <property type="molecule type" value="Genomic_DNA"/>
</dbReference>
<evidence type="ECO:0000256" key="4">
    <source>
        <dbReference type="ARBA" id="ARBA00023204"/>
    </source>
</evidence>
<dbReference type="GO" id="GO:0003677">
    <property type="term" value="F:DNA binding"/>
    <property type="evidence" value="ECO:0007669"/>
    <property type="project" value="InterPro"/>
</dbReference>